<dbReference type="SUPFAM" id="SSF49503">
    <property type="entry name" value="Cupredoxins"/>
    <property type="match status" value="2"/>
</dbReference>
<dbReference type="CDD" id="cd00104">
    <property type="entry name" value="KAZAL_FS"/>
    <property type="match status" value="1"/>
</dbReference>
<dbReference type="GO" id="GO:0005507">
    <property type="term" value="F:copper ion binding"/>
    <property type="evidence" value="ECO:0007669"/>
    <property type="project" value="InterPro"/>
</dbReference>
<dbReference type="OrthoDB" id="12245at2157"/>
<dbReference type="EMBL" id="CP011070">
    <property type="protein sequence ID" value="AJW70391.1"/>
    <property type="molecule type" value="Genomic_DNA"/>
</dbReference>
<accession>A0A0D5C106</accession>
<dbReference type="InterPro" id="IPR002350">
    <property type="entry name" value="Kazal_dom"/>
</dbReference>
<dbReference type="Pfam" id="PF00050">
    <property type="entry name" value="Kazal_1"/>
    <property type="match status" value="1"/>
</dbReference>
<keyword evidence="2" id="KW-0186">Copper</keyword>
<dbReference type="InterPro" id="IPR000923">
    <property type="entry name" value="BlueCu_1"/>
</dbReference>
<organism evidence="6 7">
    <name type="scientific">Nitrosopumilus adriaticus</name>
    <dbReference type="NCBI Taxonomy" id="1580092"/>
    <lineage>
        <taxon>Archaea</taxon>
        <taxon>Nitrososphaerota</taxon>
        <taxon>Nitrososphaeria</taxon>
        <taxon>Nitrosopumilales</taxon>
        <taxon>Nitrosopumilaceae</taxon>
        <taxon>Nitrosopumilus</taxon>
    </lineage>
</organism>
<dbReference type="Gene3D" id="3.30.60.30">
    <property type="match status" value="1"/>
</dbReference>
<dbReference type="Pfam" id="PF00127">
    <property type="entry name" value="Copper-bind"/>
    <property type="match status" value="2"/>
</dbReference>
<feature type="domain" description="Kazal-like" evidence="5">
    <location>
        <begin position="40"/>
        <end position="80"/>
    </location>
</feature>
<dbReference type="InterPro" id="IPR052721">
    <property type="entry name" value="ET_Amicyanin"/>
</dbReference>
<dbReference type="GO" id="GO:0009055">
    <property type="term" value="F:electron transfer activity"/>
    <property type="evidence" value="ECO:0007669"/>
    <property type="project" value="InterPro"/>
</dbReference>
<feature type="region of interest" description="Disordered" evidence="3">
    <location>
        <begin position="227"/>
        <end position="248"/>
    </location>
</feature>
<dbReference type="InterPro" id="IPR036058">
    <property type="entry name" value="Kazal_dom_sf"/>
</dbReference>
<dbReference type="GeneID" id="24819926"/>
<dbReference type="RefSeq" id="WP_148313056.1">
    <property type="nucleotide sequence ID" value="NZ_CP011070.1"/>
</dbReference>
<dbReference type="PANTHER" id="PTHR36507">
    <property type="entry name" value="BLL1555 PROTEIN"/>
    <property type="match status" value="1"/>
</dbReference>
<keyword evidence="4" id="KW-0472">Membrane</keyword>
<evidence type="ECO:0000256" key="1">
    <source>
        <dbReference type="ARBA" id="ARBA00022723"/>
    </source>
</evidence>
<keyword evidence="4" id="KW-1133">Transmembrane helix</keyword>
<dbReference type="SUPFAM" id="SSF100895">
    <property type="entry name" value="Kazal-type serine protease inhibitors"/>
    <property type="match status" value="1"/>
</dbReference>
<name>A0A0D5C106_9ARCH</name>
<dbReference type="PROSITE" id="PS51465">
    <property type="entry name" value="KAZAL_2"/>
    <property type="match status" value="1"/>
</dbReference>
<dbReference type="AlphaFoldDB" id="A0A0D5C106"/>
<dbReference type="InterPro" id="IPR008972">
    <property type="entry name" value="Cupredoxin"/>
</dbReference>
<dbReference type="STRING" id="1580092.NADRNF5_0696"/>
<evidence type="ECO:0000256" key="2">
    <source>
        <dbReference type="ARBA" id="ARBA00023008"/>
    </source>
</evidence>
<protein>
    <recommendedName>
        <fullName evidence="5">Kazal-like domain-containing protein</fullName>
    </recommendedName>
</protein>
<keyword evidence="4" id="KW-0812">Transmembrane</keyword>
<dbReference type="SMART" id="SM00280">
    <property type="entry name" value="KAZAL"/>
    <property type="match status" value="1"/>
</dbReference>
<evidence type="ECO:0000313" key="7">
    <source>
        <dbReference type="Proteomes" id="UP000032408"/>
    </source>
</evidence>
<sequence>MNFAYGVIAIVGVLAAITLGFIAMNPDDIIQPRIVSIEEKPTVCTMEYAPVCGIDGETYGNMCMLNAADVKLVHEGECSVDDPKVKPRIQLEEIVEPEPMVEPTPEPTMTAPMTSGIHTVNIAEGSGAPGCEETNECYLPYSIIISVGDTVIWNNPDSAAHTVTSGTISDGHDGMFDSSLFMSGSTFEFTFDESGTYDYFCMVHPWMTGKVVVNEIEEMMVIEEPEPEPMVEPETMTEPEPMVEPETMTEPEPMVEPETMSMAIVSLPAGSAIPGCEETNECYLPYEITVSVGQTVTWSNDDSAAHTVTSGTVDAGVTGVFDSGLFMSGSTFEHTFEKAGTYDYFCMVHPWMTGIVTVN</sequence>
<dbReference type="KEGG" id="nin:NADRNF5_0696"/>
<gene>
    <name evidence="6" type="ORF">NADRNF5_0696</name>
</gene>
<reference evidence="7" key="1">
    <citation type="submission" date="2015-03" db="EMBL/GenBank/DDBJ databases">
        <title>Characterization of two novel Thaumarchaeota isolated from the Northern Adriatic Sea.</title>
        <authorList>
            <person name="Bayer B."/>
            <person name="Vojvoda J."/>
            <person name="Offre P."/>
            <person name="Srivastava A."/>
            <person name="Elisabeth N."/>
            <person name="Garcia J.A.L."/>
            <person name="Schleper C."/>
            <person name="Herndl G.J."/>
        </authorList>
    </citation>
    <scope>NUCLEOTIDE SEQUENCE [LARGE SCALE GENOMIC DNA]</scope>
    <source>
        <strain evidence="7">NF5</strain>
    </source>
</reference>
<evidence type="ECO:0000313" key="6">
    <source>
        <dbReference type="EMBL" id="AJW70391.1"/>
    </source>
</evidence>
<dbReference type="PANTHER" id="PTHR36507:SF1">
    <property type="entry name" value="BLL1555 PROTEIN"/>
    <property type="match status" value="1"/>
</dbReference>
<proteinExistence type="predicted"/>
<dbReference type="Proteomes" id="UP000032408">
    <property type="component" value="Chromosome"/>
</dbReference>
<evidence type="ECO:0000256" key="3">
    <source>
        <dbReference type="SAM" id="MobiDB-lite"/>
    </source>
</evidence>
<feature type="transmembrane region" description="Helical" evidence="4">
    <location>
        <begin position="6"/>
        <end position="24"/>
    </location>
</feature>
<dbReference type="HOGENOM" id="CLU_651529_0_0_2"/>
<keyword evidence="7" id="KW-1185">Reference proteome</keyword>
<reference evidence="6 7" key="2">
    <citation type="journal article" date="2016" name="ISME J.">
        <title>Physiological and genomic characterization of two novel marine thaumarchaeal strains indicates niche differentiation.</title>
        <authorList>
            <person name="Bayer B."/>
            <person name="Vojvoda J."/>
            <person name="Offre P."/>
            <person name="Alves R.J."/>
            <person name="Elisabeth N.H."/>
            <person name="Garcia J.A."/>
            <person name="Volland J.M."/>
            <person name="Srivastava A."/>
            <person name="Schleper C."/>
            <person name="Herndl G.J."/>
        </authorList>
    </citation>
    <scope>NUCLEOTIDE SEQUENCE [LARGE SCALE GENOMIC DNA]</scope>
    <source>
        <strain evidence="6 7">NF5</strain>
    </source>
</reference>
<evidence type="ECO:0000256" key="4">
    <source>
        <dbReference type="SAM" id="Phobius"/>
    </source>
</evidence>
<evidence type="ECO:0000259" key="5">
    <source>
        <dbReference type="PROSITE" id="PS51465"/>
    </source>
</evidence>
<dbReference type="Gene3D" id="2.60.40.420">
    <property type="entry name" value="Cupredoxins - blue copper proteins"/>
    <property type="match status" value="2"/>
</dbReference>
<keyword evidence="1" id="KW-0479">Metal-binding</keyword>